<evidence type="ECO:0000313" key="1">
    <source>
        <dbReference type="EMBL" id="KKN76327.1"/>
    </source>
</evidence>
<comment type="caution">
    <text evidence="1">The sequence shown here is derived from an EMBL/GenBank/DDBJ whole genome shotgun (WGS) entry which is preliminary data.</text>
</comment>
<dbReference type="EMBL" id="LAZR01000297">
    <property type="protein sequence ID" value="KKN76327.1"/>
    <property type="molecule type" value="Genomic_DNA"/>
</dbReference>
<organism evidence="1">
    <name type="scientific">marine sediment metagenome</name>
    <dbReference type="NCBI Taxonomy" id="412755"/>
    <lineage>
        <taxon>unclassified sequences</taxon>
        <taxon>metagenomes</taxon>
        <taxon>ecological metagenomes</taxon>
    </lineage>
</organism>
<sequence length="55" mass="6278">MFAFKCKQCGYGMATTSGVPEKCGYCLEYFSLERISHEEYHSLETTDGKIKESDK</sequence>
<dbReference type="AlphaFoldDB" id="A0A0F9TN25"/>
<proteinExistence type="predicted"/>
<accession>A0A0F9TN25</accession>
<reference evidence="1" key="1">
    <citation type="journal article" date="2015" name="Nature">
        <title>Complex archaea that bridge the gap between prokaryotes and eukaryotes.</title>
        <authorList>
            <person name="Spang A."/>
            <person name="Saw J.H."/>
            <person name="Jorgensen S.L."/>
            <person name="Zaremba-Niedzwiedzka K."/>
            <person name="Martijn J."/>
            <person name="Lind A.E."/>
            <person name="van Eijk R."/>
            <person name="Schleper C."/>
            <person name="Guy L."/>
            <person name="Ettema T.J."/>
        </authorList>
    </citation>
    <scope>NUCLEOTIDE SEQUENCE</scope>
</reference>
<protein>
    <submittedName>
        <fullName evidence="1">Uncharacterized protein</fullName>
    </submittedName>
</protein>
<name>A0A0F9TN25_9ZZZZ</name>
<gene>
    <name evidence="1" type="ORF">LCGC14_0371790</name>
</gene>